<dbReference type="Proteomes" id="UP000051836">
    <property type="component" value="Unassembled WGS sequence"/>
</dbReference>
<dbReference type="OrthoDB" id="2499658at2759"/>
<dbReference type="SUPFAM" id="SSF50156">
    <property type="entry name" value="PDZ domain-like"/>
    <property type="match status" value="1"/>
</dbReference>
<dbReference type="PANTHER" id="PTHR15711:SF15">
    <property type="entry name" value="SIGNAL-INDUCED PROLIFERATION-ASSOCIATED 1-LIKE PROTEIN 3"/>
    <property type="match status" value="1"/>
</dbReference>
<dbReference type="EMBL" id="LMAW01000686">
    <property type="protein sequence ID" value="KQK86006.1"/>
    <property type="molecule type" value="Genomic_DNA"/>
</dbReference>
<comment type="caution">
    <text evidence="3">The sequence shown here is derived from an EMBL/GenBank/DDBJ whole genome shotgun (WGS) entry which is preliminary data.</text>
</comment>
<protein>
    <recommendedName>
        <fullName evidence="2">PDZ domain-containing protein</fullName>
    </recommendedName>
</protein>
<dbReference type="InterPro" id="IPR036034">
    <property type="entry name" value="PDZ_sf"/>
</dbReference>
<dbReference type="GO" id="GO:0005794">
    <property type="term" value="C:Golgi apparatus"/>
    <property type="evidence" value="ECO:0007669"/>
    <property type="project" value="TreeGrafter"/>
</dbReference>
<dbReference type="GO" id="GO:0005096">
    <property type="term" value="F:GTPase activator activity"/>
    <property type="evidence" value="ECO:0007669"/>
    <property type="project" value="TreeGrafter"/>
</dbReference>
<dbReference type="PANTHER" id="PTHR15711">
    <property type="entry name" value="RAP GTPASE-ACTIVATING PROTEIN"/>
    <property type="match status" value="1"/>
</dbReference>
<dbReference type="Gene3D" id="2.30.42.10">
    <property type="match status" value="1"/>
</dbReference>
<feature type="region of interest" description="Disordered" evidence="1">
    <location>
        <begin position="118"/>
        <end position="261"/>
    </location>
</feature>
<evidence type="ECO:0000313" key="4">
    <source>
        <dbReference type="Proteomes" id="UP000051836"/>
    </source>
</evidence>
<dbReference type="InterPro" id="IPR001478">
    <property type="entry name" value="PDZ"/>
</dbReference>
<feature type="compositionally biased region" description="Basic and acidic residues" evidence="1">
    <location>
        <begin position="128"/>
        <end position="156"/>
    </location>
</feature>
<accession>A0A0Q3U091</accession>
<sequence>MTDGCDTVDMTLRRKGLGQLGFHVKYDGTVAEVEDYGFAWQVNLRQGSCLVEICKVAVVTLNHDQMIDLLRISITLKVVIVPPHEDRAPWRLVMVLHGAHVFFQLGLWQHRSHTMVTPHRGGISSHESTMERHNPGRRSSKEEPAGMDSPKQHSKGEALNSSYSSTTTLSSTTSSDERWFNIPDTNDGAEFPDPFPKGSCNDSSIGTPKPHCALSQRDKGPKLIVAPGDDATTTTTKRDQSPPSTSYRCKEGTPPQPSPPTAFDLPEEVTQLKAMLKQLHSDLQKVLKLLLPCKVLKSGRHLILQLHAPACQSWLFQHLKELEEEAASRTKVGLREEPVEVDVVVEEEEAMDVDVEVEEDEAMDLD</sequence>
<organism evidence="3 4">
    <name type="scientific">Amazona aestiva</name>
    <name type="common">Blue-fronted Amazon parrot</name>
    <dbReference type="NCBI Taxonomy" id="12930"/>
    <lineage>
        <taxon>Eukaryota</taxon>
        <taxon>Metazoa</taxon>
        <taxon>Chordata</taxon>
        <taxon>Craniata</taxon>
        <taxon>Vertebrata</taxon>
        <taxon>Euteleostomi</taxon>
        <taxon>Archelosauria</taxon>
        <taxon>Archosauria</taxon>
        <taxon>Dinosauria</taxon>
        <taxon>Saurischia</taxon>
        <taxon>Theropoda</taxon>
        <taxon>Coelurosauria</taxon>
        <taxon>Aves</taxon>
        <taxon>Neognathae</taxon>
        <taxon>Neoaves</taxon>
        <taxon>Telluraves</taxon>
        <taxon>Australaves</taxon>
        <taxon>Psittaciformes</taxon>
        <taxon>Psittacidae</taxon>
        <taxon>Amazona</taxon>
    </lineage>
</organism>
<name>A0A0Q3U091_AMAAE</name>
<dbReference type="GO" id="GO:0090162">
    <property type="term" value="P:establishment of epithelial cell polarity"/>
    <property type="evidence" value="ECO:0007669"/>
    <property type="project" value="TreeGrafter"/>
</dbReference>
<dbReference type="SMART" id="SM00228">
    <property type="entry name" value="PDZ"/>
    <property type="match status" value="1"/>
</dbReference>
<dbReference type="CDD" id="cd06745">
    <property type="entry name" value="PDZ_SIPA1-like"/>
    <property type="match status" value="1"/>
</dbReference>
<proteinExistence type="predicted"/>
<feature type="compositionally biased region" description="Polar residues" evidence="1">
    <location>
        <begin position="231"/>
        <end position="247"/>
    </location>
</feature>
<dbReference type="STRING" id="12930.A0A0Q3U091"/>
<evidence type="ECO:0000256" key="1">
    <source>
        <dbReference type="SAM" id="MobiDB-lite"/>
    </source>
</evidence>
<feature type="domain" description="PDZ" evidence="2">
    <location>
        <begin position="18"/>
        <end position="84"/>
    </location>
</feature>
<dbReference type="AlphaFoldDB" id="A0A0Q3U091"/>
<evidence type="ECO:0000313" key="3">
    <source>
        <dbReference type="EMBL" id="KQK86006.1"/>
    </source>
</evidence>
<feature type="compositionally biased region" description="Low complexity" evidence="1">
    <location>
        <begin position="161"/>
        <end position="174"/>
    </location>
</feature>
<dbReference type="GO" id="GO:0003382">
    <property type="term" value="P:epithelial cell morphogenesis"/>
    <property type="evidence" value="ECO:0007669"/>
    <property type="project" value="TreeGrafter"/>
</dbReference>
<evidence type="ECO:0000259" key="2">
    <source>
        <dbReference type="SMART" id="SM00228"/>
    </source>
</evidence>
<gene>
    <name evidence="3" type="ORF">AAES_35179</name>
</gene>
<keyword evidence="4" id="KW-1185">Reference proteome</keyword>
<reference evidence="3 4" key="1">
    <citation type="submission" date="2015-10" db="EMBL/GenBank/DDBJ databases">
        <authorList>
            <person name="Gilbert D.G."/>
        </authorList>
    </citation>
    <scope>NUCLEOTIDE SEQUENCE [LARGE SCALE GENOMIC DNA]</scope>
    <source>
        <strain evidence="3">FVVF132</strain>
    </source>
</reference>
<dbReference type="InterPro" id="IPR050989">
    <property type="entry name" value="Rap1_Ran_GAP"/>
</dbReference>
<dbReference type="GO" id="GO:0005886">
    <property type="term" value="C:plasma membrane"/>
    <property type="evidence" value="ECO:0007669"/>
    <property type="project" value="TreeGrafter"/>
</dbReference>